<gene>
    <name evidence="1" type="ORF">CUD01_22850</name>
</gene>
<name>A0A4Y3KBL6_CELUD</name>
<keyword evidence="2" id="KW-1185">Reference proteome</keyword>
<sequence>MTTSSSTRTDLARAWVESPLQMVSALEASAAGLLGPSVDVVYRTGITPLAELAARLGTIALPAGTTVTPESTRSLWRHGQVRAVGDAFSGAVQARGLLGVRRPLVVLDDGLATLHLLRLLTAADGRYLVRARAHPGLARRTLASAARSRLLSLADAGLLTVFTALPVPDGLADAFRATGGRLVGHSFAWSASLREPELHGAGVVVVGSAMASDGLVDPDAYAAWVHEIADACHDEVVYIPHRRETPAITAAVADRDSIRVERGPWPVEVSLRCLAPGSVVHCLPSTPLLTLRSLLADAGVELVGSPVPDSWWTPHASARFRASVRSIAGHA</sequence>
<evidence type="ECO:0000313" key="2">
    <source>
        <dbReference type="Proteomes" id="UP000315842"/>
    </source>
</evidence>
<reference evidence="1 2" key="1">
    <citation type="submission" date="2019-06" db="EMBL/GenBank/DDBJ databases">
        <title>Whole genome shotgun sequence of Cellulomonas uda NBRC 3747.</title>
        <authorList>
            <person name="Hosoyama A."/>
            <person name="Uohara A."/>
            <person name="Ohji S."/>
            <person name="Ichikawa N."/>
        </authorList>
    </citation>
    <scope>NUCLEOTIDE SEQUENCE [LARGE SCALE GENOMIC DNA]</scope>
    <source>
        <strain evidence="1 2">NBRC 3747</strain>
    </source>
</reference>
<accession>A0A4Y3KBL6</accession>
<proteinExistence type="predicted"/>
<dbReference type="RefSeq" id="WP_141321230.1">
    <property type="nucleotide sequence ID" value="NZ_BJLP01000039.1"/>
</dbReference>
<organism evidence="1 2">
    <name type="scientific">Cellulomonas uda</name>
    <dbReference type="NCBI Taxonomy" id="1714"/>
    <lineage>
        <taxon>Bacteria</taxon>
        <taxon>Bacillati</taxon>
        <taxon>Actinomycetota</taxon>
        <taxon>Actinomycetes</taxon>
        <taxon>Micrococcales</taxon>
        <taxon>Cellulomonadaceae</taxon>
        <taxon>Cellulomonas</taxon>
    </lineage>
</organism>
<dbReference type="AlphaFoldDB" id="A0A4Y3KBL6"/>
<protein>
    <submittedName>
        <fullName evidence="1">Uncharacterized protein</fullName>
    </submittedName>
</protein>
<comment type="caution">
    <text evidence="1">The sequence shown here is derived from an EMBL/GenBank/DDBJ whole genome shotgun (WGS) entry which is preliminary data.</text>
</comment>
<dbReference type="Proteomes" id="UP000315842">
    <property type="component" value="Unassembled WGS sequence"/>
</dbReference>
<dbReference type="EMBL" id="BJLP01000039">
    <property type="protein sequence ID" value="GEA81841.1"/>
    <property type="molecule type" value="Genomic_DNA"/>
</dbReference>
<evidence type="ECO:0000313" key="1">
    <source>
        <dbReference type="EMBL" id="GEA81841.1"/>
    </source>
</evidence>